<proteinExistence type="inferred from homology"/>
<dbReference type="InterPro" id="IPR001148">
    <property type="entry name" value="CA_dom"/>
</dbReference>
<name>A0A1H9JRV9_9PSEU</name>
<reference evidence="9" key="1">
    <citation type="submission" date="2016-10" db="EMBL/GenBank/DDBJ databases">
        <authorList>
            <person name="Varghese N."/>
            <person name="Submissions S."/>
        </authorList>
    </citation>
    <scope>NUCLEOTIDE SEQUENCE [LARGE SCALE GENOMIC DNA]</scope>
    <source>
        <strain evidence="9">DSM 44437</strain>
    </source>
</reference>
<keyword evidence="4" id="KW-0862">Zinc</keyword>
<evidence type="ECO:0000313" key="9">
    <source>
        <dbReference type="Proteomes" id="UP000199503"/>
    </source>
</evidence>
<dbReference type="SUPFAM" id="SSF51069">
    <property type="entry name" value="Carbonic anhydrase"/>
    <property type="match status" value="1"/>
</dbReference>
<dbReference type="PROSITE" id="PS51144">
    <property type="entry name" value="ALPHA_CA_2"/>
    <property type="match status" value="1"/>
</dbReference>
<dbReference type="EMBL" id="FOFV01000005">
    <property type="protein sequence ID" value="SEQ89544.1"/>
    <property type="molecule type" value="Genomic_DNA"/>
</dbReference>
<organism evidence="8 9">
    <name type="scientific">Lentzea albida</name>
    <dbReference type="NCBI Taxonomy" id="65499"/>
    <lineage>
        <taxon>Bacteria</taxon>
        <taxon>Bacillati</taxon>
        <taxon>Actinomycetota</taxon>
        <taxon>Actinomycetes</taxon>
        <taxon>Pseudonocardiales</taxon>
        <taxon>Pseudonocardiaceae</taxon>
        <taxon>Lentzea</taxon>
    </lineage>
</organism>
<keyword evidence="3" id="KW-0479">Metal-binding</keyword>
<keyword evidence="9" id="KW-1185">Reference proteome</keyword>
<dbReference type="CDD" id="cd03124">
    <property type="entry name" value="alpha_CA_prokaryotic_like"/>
    <property type="match status" value="1"/>
</dbReference>
<dbReference type="Proteomes" id="UP000199503">
    <property type="component" value="Unassembled WGS sequence"/>
</dbReference>
<evidence type="ECO:0000256" key="1">
    <source>
        <dbReference type="ARBA" id="ARBA00010718"/>
    </source>
</evidence>
<dbReference type="EC" id="4.2.1.1" evidence="2"/>
<dbReference type="GO" id="GO:0008270">
    <property type="term" value="F:zinc ion binding"/>
    <property type="evidence" value="ECO:0007669"/>
    <property type="project" value="InterPro"/>
</dbReference>
<feature type="domain" description="Alpha-carbonic anhydrase" evidence="7">
    <location>
        <begin position="55"/>
        <end position="280"/>
    </location>
</feature>
<comment type="similarity">
    <text evidence="1">Belongs to the alpha-carbonic anhydrase family.</text>
</comment>
<dbReference type="InterPro" id="IPR041891">
    <property type="entry name" value="Alpha_CA_prokaryot-like"/>
</dbReference>
<dbReference type="Gene3D" id="3.10.200.10">
    <property type="entry name" value="Alpha carbonic anhydrase"/>
    <property type="match status" value="1"/>
</dbReference>
<evidence type="ECO:0000259" key="7">
    <source>
        <dbReference type="PROSITE" id="PS51144"/>
    </source>
</evidence>
<dbReference type="InterPro" id="IPR023561">
    <property type="entry name" value="Carbonic_anhydrase_a-class"/>
</dbReference>
<gene>
    <name evidence="8" type="ORF">SAMN04488000_1054</name>
</gene>
<evidence type="ECO:0000256" key="6">
    <source>
        <dbReference type="ARBA" id="ARBA00048348"/>
    </source>
</evidence>
<evidence type="ECO:0000256" key="2">
    <source>
        <dbReference type="ARBA" id="ARBA00012925"/>
    </source>
</evidence>
<dbReference type="STRING" id="65499.SAMN04488000_1054"/>
<dbReference type="Pfam" id="PF00194">
    <property type="entry name" value="Carb_anhydrase"/>
    <property type="match status" value="1"/>
</dbReference>
<accession>A0A1H9JRV9</accession>
<evidence type="ECO:0000256" key="5">
    <source>
        <dbReference type="ARBA" id="ARBA00023239"/>
    </source>
</evidence>
<dbReference type="AlphaFoldDB" id="A0A1H9JRV9"/>
<dbReference type="InterPro" id="IPR036398">
    <property type="entry name" value="CA_dom_sf"/>
</dbReference>
<evidence type="ECO:0000313" key="8">
    <source>
        <dbReference type="EMBL" id="SEQ89544.1"/>
    </source>
</evidence>
<dbReference type="PANTHER" id="PTHR18952">
    <property type="entry name" value="CARBONIC ANHYDRASE"/>
    <property type="match status" value="1"/>
</dbReference>
<dbReference type="GO" id="GO:0004089">
    <property type="term" value="F:carbonate dehydratase activity"/>
    <property type="evidence" value="ECO:0007669"/>
    <property type="project" value="UniProtKB-EC"/>
</dbReference>
<comment type="catalytic activity">
    <reaction evidence="6">
        <text>hydrogencarbonate + H(+) = CO2 + H2O</text>
        <dbReference type="Rhea" id="RHEA:10748"/>
        <dbReference type="ChEBI" id="CHEBI:15377"/>
        <dbReference type="ChEBI" id="CHEBI:15378"/>
        <dbReference type="ChEBI" id="CHEBI:16526"/>
        <dbReference type="ChEBI" id="CHEBI:17544"/>
        <dbReference type="EC" id="4.2.1.1"/>
    </reaction>
</comment>
<sequence length="282" mass="30499">MLNQFRLVQFGVAGIFPTYESATTLHFPISPDRVKSDLMNIKRSLPAVLPLVLTAAFFAGGPAESATPKQSPVNVTPGAIRLDPHAPKLDVSYGHSALELKYIRKDTADDNGCSIRNHEETEEAEVEPGAGHVTVAGTRYDLVQFHFHTPSEHQFGGRNTPLEMHLVHRSAAGKLLVVGVPLVVGSHSVVDDVLARLSPECGAPVDIAPIDLNRLLPSGHHTLHYIGSLTTAPFTEGVEWYLTGEQHVTAATIARFKGLFTTGNARATQPLNGRTFVEVPRI</sequence>
<evidence type="ECO:0000256" key="4">
    <source>
        <dbReference type="ARBA" id="ARBA00022833"/>
    </source>
</evidence>
<protein>
    <recommendedName>
        <fullName evidence="2">carbonic anhydrase</fullName>
        <ecNumber evidence="2">4.2.1.1</ecNumber>
    </recommendedName>
</protein>
<dbReference type="SMART" id="SM01057">
    <property type="entry name" value="Carb_anhydrase"/>
    <property type="match status" value="1"/>
</dbReference>
<keyword evidence="5" id="KW-0456">Lyase</keyword>
<evidence type="ECO:0000256" key="3">
    <source>
        <dbReference type="ARBA" id="ARBA00022723"/>
    </source>
</evidence>
<dbReference type="PANTHER" id="PTHR18952:SF265">
    <property type="entry name" value="CARBONIC ANHYDRASE"/>
    <property type="match status" value="1"/>
</dbReference>